<gene>
    <name evidence="2" type="ORF">QBC41DRAFT_308210</name>
</gene>
<evidence type="ECO:0000313" key="3">
    <source>
        <dbReference type="Proteomes" id="UP001174997"/>
    </source>
</evidence>
<name>A0AA39YTV3_9PEZI</name>
<dbReference type="PANTHER" id="PTHR10622:SF10">
    <property type="entry name" value="HET DOMAIN-CONTAINING PROTEIN"/>
    <property type="match status" value="1"/>
</dbReference>
<dbReference type="Proteomes" id="UP001174997">
    <property type="component" value="Unassembled WGS sequence"/>
</dbReference>
<comment type="caution">
    <text evidence="2">The sequence shown here is derived from an EMBL/GenBank/DDBJ whole genome shotgun (WGS) entry which is preliminary data.</text>
</comment>
<evidence type="ECO:0000259" key="1">
    <source>
        <dbReference type="Pfam" id="PF06985"/>
    </source>
</evidence>
<feature type="domain" description="Heterokaryon incompatibility" evidence="1">
    <location>
        <begin position="20"/>
        <end position="107"/>
    </location>
</feature>
<dbReference type="Pfam" id="PF06985">
    <property type="entry name" value="HET"/>
    <property type="match status" value="1"/>
</dbReference>
<dbReference type="PANTHER" id="PTHR10622">
    <property type="entry name" value="HET DOMAIN-CONTAINING PROTEIN"/>
    <property type="match status" value="1"/>
</dbReference>
<sequence length="649" mass="73665">MRLINTTTLRLESPWATPIYAILSHTWGEDEVLFADICDDEKPLPVQKKGFLKVHHSCERARQDGYKYIWIDTCCIDKTSSAELSEAINSMFRWYHRADRCYAYLSDINVPGQPLVEFQNSRWFTRGWTLQELIAPRDLRFYDNQWVFLGSRQLLRGTPLADISELSDLADTISKVTGIPVEILRWFSPKSDSPLVRRRSRRAGLDKYESTHALDKQLRACSVGQIMSWAAYRFTTRKEDEAYSLLGLFGVNMPMLYGEGRRAFHRLQQEILKTSNDQSILAFERSFYSDNSSLLADSPRCFASSEIEQSLKDGPLLPGSTPFFELSPSPKAVDAGLLLCPLIRQGKGKSDNTRYLAILNCVYRSDFTSHPAIILRKIDNKSRTFYRTPQTGLHRITPIDDQGWIEWGTAVDGVSNPMRYDLSRVYFETIRLYLEPPQRISNMPASVGQLASLYTPGMRVKLETGDSMVFSSTAYPHVLQVTKERIYAPSITLPSWPKRFLADQSLETKHLALFGILILQFEGIGAVALSWGKSCLPERGDRSPEPFIAIMDWAKVAGAAHEKDLPPSDLEGSSLQNTAQFLYATNSGSWVSLLATKPDVRAEYDTPRIKVRSKIRTIEFFGRPIFELDLSILPQGRSSLVEMVRLSFS</sequence>
<evidence type="ECO:0000313" key="2">
    <source>
        <dbReference type="EMBL" id="KAK0658509.1"/>
    </source>
</evidence>
<proteinExistence type="predicted"/>
<protein>
    <submittedName>
        <fullName evidence="2">Vegetative incompatibility protein HET-E-1</fullName>
    </submittedName>
</protein>
<reference evidence="2" key="1">
    <citation type="submission" date="2023-06" db="EMBL/GenBank/DDBJ databases">
        <title>Genome-scale phylogeny and comparative genomics of the fungal order Sordariales.</title>
        <authorList>
            <consortium name="Lawrence Berkeley National Laboratory"/>
            <person name="Hensen N."/>
            <person name="Bonometti L."/>
            <person name="Westerberg I."/>
            <person name="Brannstrom I.O."/>
            <person name="Guillou S."/>
            <person name="Cros-Aarteil S."/>
            <person name="Calhoun S."/>
            <person name="Haridas S."/>
            <person name="Kuo A."/>
            <person name="Mondo S."/>
            <person name="Pangilinan J."/>
            <person name="Riley R."/>
            <person name="Labutti K."/>
            <person name="Andreopoulos B."/>
            <person name="Lipzen A."/>
            <person name="Chen C."/>
            <person name="Yanf M."/>
            <person name="Daum C."/>
            <person name="Ng V."/>
            <person name="Clum A."/>
            <person name="Steindorff A."/>
            <person name="Ohm R."/>
            <person name="Martin F."/>
            <person name="Silar P."/>
            <person name="Natvig D."/>
            <person name="Lalanne C."/>
            <person name="Gautier V."/>
            <person name="Ament-Velasquez S.L."/>
            <person name="Kruys A."/>
            <person name="Hutchinson M.I."/>
            <person name="Powell A.J."/>
            <person name="Barry K."/>
            <person name="Miller A.N."/>
            <person name="Grigoriev I.V."/>
            <person name="Debuchy R."/>
            <person name="Gladieux P."/>
            <person name="Thoren M.H."/>
            <person name="Johannesson H."/>
        </authorList>
    </citation>
    <scope>NUCLEOTIDE SEQUENCE</scope>
    <source>
        <strain evidence="2">CBS 307.81</strain>
    </source>
</reference>
<dbReference type="EMBL" id="JAULSY010000204">
    <property type="protein sequence ID" value="KAK0658509.1"/>
    <property type="molecule type" value="Genomic_DNA"/>
</dbReference>
<accession>A0AA39YTV3</accession>
<dbReference type="InterPro" id="IPR010730">
    <property type="entry name" value="HET"/>
</dbReference>
<keyword evidence="3" id="KW-1185">Reference proteome</keyword>
<organism evidence="2 3">
    <name type="scientific">Cercophora samala</name>
    <dbReference type="NCBI Taxonomy" id="330535"/>
    <lineage>
        <taxon>Eukaryota</taxon>
        <taxon>Fungi</taxon>
        <taxon>Dikarya</taxon>
        <taxon>Ascomycota</taxon>
        <taxon>Pezizomycotina</taxon>
        <taxon>Sordariomycetes</taxon>
        <taxon>Sordariomycetidae</taxon>
        <taxon>Sordariales</taxon>
        <taxon>Lasiosphaeriaceae</taxon>
        <taxon>Cercophora</taxon>
    </lineage>
</organism>
<dbReference type="AlphaFoldDB" id="A0AA39YTV3"/>